<feature type="compositionally biased region" description="Polar residues" evidence="1">
    <location>
        <begin position="50"/>
        <end position="74"/>
    </location>
</feature>
<comment type="caution">
    <text evidence="2">The sequence shown here is derived from an EMBL/GenBank/DDBJ whole genome shotgun (WGS) entry which is preliminary data.</text>
</comment>
<protein>
    <submittedName>
        <fullName evidence="2">Uncharacterized protein</fullName>
    </submittedName>
</protein>
<name>A0ABD0KVV8_9CAEN</name>
<dbReference type="EMBL" id="JACVVK020000116">
    <property type="protein sequence ID" value="KAK7491293.1"/>
    <property type="molecule type" value="Genomic_DNA"/>
</dbReference>
<evidence type="ECO:0000313" key="3">
    <source>
        <dbReference type="Proteomes" id="UP001519460"/>
    </source>
</evidence>
<feature type="region of interest" description="Disordered" evidence="1">
    <location>
        <begin position="48"/>
        <end position="98"/>
    </location>
</feature>
<proteinExistence type="predicted"/>
<feature type="region of interest" description="Disordered" evidence="1">
    <location>
        <begin position="19"/>
        <end position="38"/>
    </location>
</feature>
<dbReference type="AlphaFoldDB" id="A0ABD0KVV8"/>
<evidence type="ECO:0000313" key="2">
    <source>
        <dbReference type="EMBL" id="KAK7491293.1"/>
    </source>
</evidence>
<evidence type="ECO:0000256" key="1">
    <source>
        <dbReference type="SAM" id="MobiDB-lite"/>
    </source>
</evidence>
<keyword evidence="3" id="KW-1185">Reference proteome</keyword>
<reference evidence="2 3" key="1">
    <citation type="journal article" date="2023" name="Sci. Data">
        <title>Genome assembly of the Korean intertidal mud-creeper Batillaria attramentaria.</title>
        <authorList>
            <person name="Patra A.K."/>
            <person name="Ho P.T."/>
            <person name="Jun S."/>
            <person name="Lee S.J."/>
            <person name="Kim Y."/>
            <person name="Won Y.J."/>
        </authorList>
    </citation>
    <scope>NUCLEOTIDE SEQUENCE [LARGE SCALE GENOMIC DNA]</scope>
    <source>
        <strain evidence="2">Wonlab-2016</strain>
    </source>
</reference>
<accession>A0ABD0KVV8</accession>
<organism evidence="2 3">
    <name type="scientific">Batillaria attramentaria</name>
    <dbReference type="NCBI Taxonomy" id="370345"/>
    <lineage>
        <taxon>Eukaryota</taxon>
        <taxon>Metazoa</taxon>
        <taxon>Spiralia</taxon>
        <taxon>Lophotrochozoa</taxon>
        <taxon>Mollusca</taxon>
        <taxon>Gastropoda</taxon>
        <taxon>Caenogastropoda</taxon>
        <taxon>Sorbeoconcha</taxon>
        <taxon>Cerithioidea</taxon>
        <taxon>Batillariidae</taxon>
        <taxon>Batillaria</taxon>
    </lineage>
</organism>
<gene>
    <name evidence="2" type="ORF">BaRGS_00017394</name>
</gene>
<sequence length="146" mass="16954">MNAICWQFITDAVRDTNSRRCMGRSGTPPRPGRRADVRTSRWRRIRAHVGTSTLIPSSSENRQSAVDTYSSQHVTPCALRPSNKDRKRKSTKRVSGDRYRTRRQWTLSDSLTTDGNRLCKNLLEHNSSHVYHTIYSNHYHNRTNLL</sequence>
<dbReference type="Proteomes" id="UP001519460">
    <property type="component" value="Unassembled WGS sequence"/>
</dbReference>